<keyword evidence="3 6" id="KW-0489">Methyltransferase</keyword>
<organism evidence="7 8">
    <name type="scientific">Oxalobacter formigenes OXCC13</name>
    <dbReference type="NCBI Taxonomy" id="556269"/>
    <lineage>
        <taxon>Bacteria</taxon>
        <taxon>Pseudomonadati</taxon>
        <taxon>Pseudomonadota</taxon>
        <taxon>Betaproteobacteria</taxon>
        <taxon>Burkholderiales</taxon>
        <taxon>Oxalobacteraceae</taxon>
        <taxon>Oxalobacter</taxon>
    </lineage>
</organism>
<evidence type="ECO:0000256" key="6">
    <source>
        <dbReference type="HAMAP-Rule" id="MF_00735"/>
    </source>
</evidence>
<name>C3XBH2_OXAFO</name>
<dbReference type="RefSeq" id="WP_005881801.1">
    <property type="nucleotide sequence ID" value="NZ_CP019430.1"/>
</dbReference>
<comment type="similarity">
    <text evidence="1 6">Belongs to the methyltransferase superfamily. PrmA family.</text>
</comment>
<dbReference type="HOGENOM" id="CLU_049382_4_1_4"/>
<dbReference type="GO" id="GO:0032259">
    <property type="term" value="P:methylation"/>
    <property type="evidence" value="ECO:0007669"/>
    <property type="project" value="UniProtKB-KW"/>
</dbReference>
<evidence type="ECO:0000313" key="8">
    <source>
        <dbReference type="Proteomes" id="UP000005089"/>
    </source>
</evidence>
<comment type="catalytic activity">
    <reaction evidence="6">
        <text>L-lysyl-[protein] + 3 S-adenosyl-L-methionine = N(6),N(6),N(6)-trimethyl-L-lysyl-[protein] + 3 S-adenosyl-L-homocysteine + 3 H(+)</text>
        <dbReference type="Rhea" id="RHEA:54192"/>
        <dbReference type="Rhea" id="RHEA-COMP:9752"/>
        <dbReference type="Rhea" id="RHEA-COMP:13826"/>
        <dbReference type="ChEBI" id="CHEBI:15378"/>
        <dbReference type="ChEBI" id="CHEBI:29969"/>
        <dbReference type="ChEBI" id="CHEBI:57856"/>
        <dbReference type="ChEBI" id="CHEBI:59789"/>
        <dbReference type="ChEBI" id="CHEBI:61961"/>
    </reaction>
</comment>
<keyword evidence="8" id="KW-1185">Reference proteome</keyword>
<evidence type="ECO:0000256" key="1">
    <source>
        <dbReference type="ARBA" id="ARBA00009741"/>
    </source>
</evidence>
<comment type="subcellular location">
    <subcellularLocation>
        <location evidence="6">Cytoplasm</location>
    </subcellularLocation>
</comment>
<dbReference type="SUPFAM" id="SSF53335">
    <property type="entry name" value="S-adenosyl-L-methionine-dependent methyltransferases"/>
    <property type="match status" value="1"/>
</dbReference>
<dbReference type="Proteomes" id="UP000005089">
    <property type="component" value="Unassembled WGS sequence"/>
</dbReference>
<evidence type="ECO:0000256" key="3">
    <source>
        <dbReference type="ARBA" id="ARBA00022603"/>
    </source>
</evidence>
<dbReference type="EMBL" id="GG658170">
    <property type="protein sequence ID" value="EEO30548.1"/>
    <property type="molecule type" value="Genomic_DNA"/>
</dbReference>
<dbReference type="InterPro" id="IPR050078">
    <property type="entry name" value="Ribosomal_L11_MeTrfase_PrmA"/>
</dbReference>
<dbReference type="InterPro" id="IPR004498">
    <property type="entry name" value="Ribosomal_PrmA_MeTrfase"/>
</dbReference>
<reference evidence="7 8" key="1">
    <citation type="submission" date="2009-02" db="EMBL/GenBank/DDBJ databases">
        <title>The Genome Sequence of Oxalobacter formigenes OXCC13.</title>
        <authorList>
            <consortium name="The Broad Institute Genome Sequencing Platform"/>
            <person name="Ward D."/>
            <person name="Young S.K."/>
            <person name="Kodira C.D."/>
            <person name="Zeng Q."/>
            <person name="Koehrsen M."/>
            <person name="Alvarado L."/>
            <person name="Berlin A."/>
            <person name="Borenstein D."/>
            <person name="Chen Z."/>
            <person name="Engels R."/>
            <person name="Freedman E."/>
            <person name="Gellesch M."/>
            <person name="Goldberg J."/>
            <person name="Griggs A."/>
            <person name="Gujja S."/>
            <person name="Heiman D."/>
            <person name="Hepburn T."/>
            <person name="Howarth C."/>
            <person name="Jen D."/>
            <person name="Larson L."/>
            <person name="Lewis B."/>
            <person name="Mehta T."/>
            <person name="Park D."/>
            <person name="Pearson M."/>
            <person name="Roberts A."/>
            <person name="Saif S."/>
            <person name="Shea T."/>
            <person name="Shenoy N."/>
            <person name="Sisk P."/>
            <person name="Stolte C."/>
            <person name="Sykes S."/>
            <person name="Walk T."/>
            <person name="White J."/>
            <person name="Yandava C."/>
            <person name="Allison M.J."/>
            <person name="Lander E."/>
            <person name="Nusbaum C."/>
            <person name="Galagan J."/>
            <person name="Birren B."/>
        </authorList>
    </citation>
    <scope>NUCLEOTIDE SEQUENCE [LARGE SCALE GENOMIC DNA]</scope>
    <source>
        <strain evidence="7 8">OXCC13</strain>
    </source>
</reference>
<feature type="binding site" evidence="6">
    <location>
        <position position="152"/>
    </location>
    <ligand>
        <name>S-adenosyl-L-methionine</name>
        <dbReference type="ChEBI" id="CHEBI:59789"/>
    </ligand>
</feature>
<dbReference type="STRING" id="847.BRW83_0517"/>
<dbReference type="PIRSF" id="PIRSF000401">
    <property type="entry name" value="RPL11_MTase"/>
    <property type="match status" value="1"/>
</dbReference>
<dbReference type="PANTHER" id="PTHR43648:SF1">
    <property type="entry name" value="ELECTRON TRANSFER FLAVOPROTEIN BETA SUBUNIT LYSINE METHYLTRANSFERASE"/>
    <property type="match status" value="1"/>
</dbReference>
<dbReference type="InterPro" id="IPR029063">
    <property type="entry name" value="SAM-dependent_MTases_sf"/>
</dbReference>
<dbReference type="CDD" id="cd02440">
    <property type="entry name" value="AdoMet_MTases"/>
    <property type="match status" value="1"/>
</dbReference>
<dbReference type="GeneID" id="77134427"/>
<accession>C3XBH2</accession>
<dbReference type="Pfam" id="PF06325">
    <property type="entry name" value="PrmA"/>
    <property type="match status" value="1"/>
</dbReference>
<keyword evidence="5 6" id="KW-0949">S-adenosyl-L-methionine</keyword>
<evidence type="ECO:0000313" key="7">
    <source>
        <dbReference type="EMBL" id="EEO30548.1"/>
    </source>
</evidence>
<sequence length="303" mass="33305">MNWNEVVVEVAFDITNAFSDALMNAGALSITVEDADLGTPAEQPLFDEPGADSNEYAWKRSRVIALLPADANAGAVLKKAAEECKLTEVPEFILREVPDEDWVRVTQSQFDPIHIGEKIWIVPSWHEIPDQSGIVLELDPGLAFGTGSHPTTRLCLEWLEKNVKKEQTLLDYGCGSGILAIAAIKLGASNVTGVDIDPQSIITSNENAERNHCSFSCHLPDEFPSFEPDRQYDIVVANILAGPLKTLTKTLTERIRKNGSLVLSGILEEQANDVIEAYAPYINLTVWKSHEGWVALSGQLNRL</sequence>
<dbReference type="GO" id="GO:0016279">
    <property type="term" value="F:protein-lysine N-methyltransferase activity"/>
    <property type="evidence" value="ECO:0007669"/>
    <property type="project" value="TreeGrafter"/>
</dbReference>
<proteinExistence type="inferred from homology"/>
<feature type="binding site" evidence="6">
    <location>
        <position position="195"/>
    </location>
    <ligand>
        <name>S-adenosyl-L-methionine</name>
        <dbReference type="ChEBI" id="CHEBI:59789"/>
    </ligand>
</feature>
<dbReference type="GO" id="GO:0005840">
    <property type="term" value="C:ribosome"/>
    <property type="evidence" value="ECO:0007669"/>
    <property type="project" value="UniProtKB-KW"/>
</dbReference>
<evidence type="ECO:0000256" key="4">
    <source>
        <dbReference type="ARBA" id="ARBA00022679"/>
    </source>
</evidence>
<feature type="binding site" evidence="6">
    <location>
        <position position="238"/>
    </location>
    <ligand>
        <name>S-adenosyl-L-methionine</name>
        <dbReference type="ChEBI" id="CHEBI:59789"/>
    </ligand>
</feature>
<protein>
    <recommendedName>
        <fullName evidence="6">Ribosomal protein L11 methyltransferase</fullName>
        <shortName evidence="6">L11 Mtase</shortName>
        <ecNumber evidence="6">2.1.1.-</ecNumber>
    </recommendedName>
</protein>
<dbReference type="PANTHER" id="PTHR43648">
    <property type="entry name" value="ELECTRON TRANSFER FLAVOPROTEIN BETA SUBUNIT LYSINE METHYLTRANSFERASE"/>
    <property type="match status" value="1"/>
</dbReference>
<dbReference type="GO" id="GO:0005829">
    <property type="term" value="C:cytosol"/>
    <property type="evidence" value="ECO:0007669"/>
    <property type="project" value="TreeGrafter"/>
</dbReference>
<comment type="function">
    <text evidence="6">Methylates ribosomal protein L11.</text>
</comment>
<dbReference type="EC" id="2.1.1.-" evidence="6"/>
<dbReference type="Gene3D" id="3.40.50.150">
    <property type="entry name" value="Vaccinia Virus protein VP39"/>
    <property type="match status" value="1"/>
</dbReference>
<keyword evidence="7" id="KW-0689">Ribosomal protein</keyword>
<dbReference type="HAMAP" id="MF_00735">
    <property type="entry name" value="Methyltr_PrmA"/>
    <property type="match status" value="1"/>
</dbReference>
<evidence type="ECO:0000256" key="2">
    <source>
        <dbReference type="ARBA" id="ARBA00022490"/>
    </source>
</evidence>
<gene>
    <name evidence="6 7" type="primary">prmA</name>
    <name evidence="7" type="ORF">OFBG_01576</name>
</gene>
<feature type="binding site" evidence="6">
    <location>
        <position position="173"/>
    </location>
    <ligand>
        <name>S-adenosyl-L-methionine</name>
        <dbReference type="ChEBI" id="CHEBI:59789"/>
    </ligand>
</feature>
<dbReference type="eggNOG" id="COG2264">
    <property type="taxonomic scope" value="Bacteria"/>
</dbReference>
<keyword evidence="4 6" id="KW-0808">Transferase</keyword>
<evidence type="ECO:0000256" key="5">
    <source>
        <dbReference type="ARBA" id="ARBA00022691"/>
    </source>
</evidence>
<dbReference type="NCBIfam" id="TIGR00406">
    <property type="entry name" value="prmA"/>
    <property type="match status" value="1"/>
</dbReference>
<dbReference type="AlphaFoldDB" id="C3XBH2"/>
<dbReference type="OrthoDB" id="9785995at2"/>
<keyword evidence="7" id="KW-0687">Ribonucleoprotein</keyword>
<keyword evidence="2 6" id="KW-0963">Cytoplasm</keyword>